<organism evidence="2">
    <name type="scientific">Eucalyptus grandis</name>
    <name type="common">Flooded gum</name>
    <dbReference type="NCBI Taxonomy" id="71139"/>
    <lineage>
        <taxon>Eukaryota</taxon>
        <taxon>Viridiplantae</taxon>
        <taxon>Streptophyta</taxon>
        <taxon>Embryophyta</taxon>
        <taxon>Tracheophyta</taxon>
        <taxon>Spermatophyta</taxon>
        <taxon>Magnoliopsida</taxon>
        <taxon>eudicotyledons</taxon>
        <taxon>Gunneridae</taxon>
        <taxon>Pentapetalae</taxon>
        <taxon>rosids</taxon>
        <taxon>malvids</taxon>
        <taxon>Myrtales</taxon>
        <taxon>Myrtaceae</taxon>
        <taxon>Myrtoideae</taxon>
        <taxon>Eucalypteae</taxon>
        <taxon>Eucalyptus</taxon>
    </lineage>
</organism>
<feature type="compositionally biased region" description="Polar residues" evidence="1">
    <location>
        <begin position="7"/>
        <end position="16"/>
    </location>
</feature>
<reference evidence="2" key="1">
    <citation type="submission" date="2013-07" db="EMBL/GenBank/DDBJ databases">
        <title>The genome of Eucalyptus grandis.</title>
        <authorList>
            <person name="Schmutz J."/>
            <person name="Hayes R."/>
            <person name="Myburg A."/>
            <person name="Tuskan G."/>
            <person name="Grattapaglia D."/>
            <person name="Rokhsar D.S."/>
        </authorList>
    </citation>
    <scope>NUCLEOTIDE SEQUENCE</scope>
    <source>
        <tissue evidence="2">Leaf extractions</tissue>
    </source>
</reference>
<dbReference type="InParanoid" id="A0A059BNV9"/>
<sequence>MACRKAANQQLQQSRIHTMRKKKKKKPYKVCTDGTNGHNHFKVVIQEDISIGNNIDISYTILKMIAIACFSTKLTVIFQRKPQEKQKKKKN</sequence>
<feature type="region of interest" description="Disordered" evidence="1">
    <location>
        <begin position="1"/>
        <end position="33"/>
    </location>
</feature>
<name>A0A059BNV9_EUCGR</name>
<protein>
    <submittedName>
        <fullName evidence="2">Uncharacterized protein</fullName>
    </submittedName>
</protein>
<proteinExistence type="predicted"/>
<evidence type="ECO:0000313" key="2">
    <source>
        <dbReference type="EMBL" id="KCW67719.1"/>
    </source>
</evidence>
<dbReference type="AlphaFoldDB" id="A0A059BNV9"/>
<evidence type="ECO:0000256" key="1">
    <source>
        <dbReference type="SAM" id="MobiDB-lite"/>
    </source>
</evidence>
<dbReference type="Gramene" id="KCW67719">
    <property type="protein sequence ID" value="KCW67719"/>
    <property type="gene ID" value="EUGRSUZ_F01460"/>
</dbReference>
<feature type="compositionally biased region" description="Basic residues" evidence="1">
    <location>
        <begin position="17"/>
        <end position="28"/>
    </location>
</feature>
<dbReference type="EMBL" id="KK198758">
    <property type="protein sequence ID" value="KCW67719.1"/>
    <property type="molecule type" value="Genomic_DNA"/>
</dbReference>
<accession>A0A059BNV9</accession>
<gene>
    <name evidence="2" type="ORF">EUGRSUZ_F01460</name>
</gene>